<dbReference type="GO" id="GO:0030674">
    <property type="term" value="F:protein-macromolecule adaptor activity"/>
    <property type="evidence" value="ECO:0007669"/>
    <property type="project" value="TreeGrafter"/>
</dbReference>
<evidence type="ECO:0000313" key="2">
    <source>
        <dbReference type="Proteomes" id="UP000094065"/>
    </source>
</evidence>
<gene>
    <name evidence="1" type="ORF">L202_03053</name>
</gene>
<dbReference type="PANTHER" id="PTHR40422">
    <property type="entry name" value="TRANSLATION MACHINERY-ASSOCIATED PROTEIN 17"/>
    <property type="match status" value="1"/>
</dbReference>
<dbReference type="GeneID" id="30154362"/>
<proteinExistence type="predicted"/>
<dbReference type="InterPro" id="IPR038966">
    <property type="entry name" value="TMA17"/>
</dbReference>
<dbReference type="GO" id="GO:0070682">
    <property type="term" value="P:proteasome regulatory particle assembly"/>
    <property type="evidence" value="ECO:0007669"/>
    <property type="project" value="InterPro"/>
</dbReference>
<dbReference type="RefSeq" id="XP_018995498.1">
    <property type="nucleotide sequence ID" value="XM_019136829.1"/>
</dbReference>
<name>A0A1E3HX83_9TREE</name>
<dbReference type="STRING" id="1295533.A0A1E3HX83"/>
<dbReference type="OrthoDB" id="548474at2759"/>
<accession>A0A1E3HX83</accession>
<dbReference type="PANTHER" id="PTHR40422:SF1">
    <property type="entry name" value="TRANSLATION MACHINERY-ASSOCIATED PROTEIN 17"/>
    <property type="match status" value="1"/>
</dbReference>
<dbReference type="AlphaFoldDB" id="A0A1E3HX83"/>
<keyword evidence="2" id="KW-1185">Reference proteome</keyword>
<organism evidence="1 2">
    <name type="scientific">Cryptococcus amylolentus CBS 6039</name>
    <dbReference type="NCBI Taxonomy" id="1295533"/>
    <lineage>
        <taxon>Eukaryota</taxon>
        <taxon>Fungi</taxon>
        <taxon>Dikarya</taxon>
        <taxon>Basidiomycota</taxon>
        <taxon>Agaricomycotina</taxon>
        <taxon>Tremellomycetes</taxon>
        <taxon>Tremellales</taxon>
        <taxon>Cryptococcaceae</taxon>
        <taxon>Cryptococcus</taxon>
    </lineage>
</organism>
<comment type="caution">
    <text evidence="1">The sequence shown here is derived from an EMBL/GenBank/DDBJ whole genome shotgun (WGS) entry which is preliminary data.</text>
</comment>
<dbReference type="Proteomes" id="UP000094065">
    <property type="component" value="Unassembled WGS sequence"/>
</dbReference>
<sequence>MSRQPIHITFPSVDYSMSQLVSFSPHHSQPFTLEEAVNLELDTLITEVLRLTNSLEHLYSSQDQLQEFLESEEGREDPESQQACIEAIRENEELMPRQNERIALLAAALINKVRPDLGIGAPGWHAGDVFRRYGEPGGGIAGRRRWWASDAPVTTTEQALASGEEEGLHL</sequence>
<reference evidence="1 2" key="1">
    <citation type="submission" date="2016-06" db="EMBL/GenBank/DDBJ databases">
        <title>Evolution of pathogenesis and genome organization in the Tremellales.</title>
        <authorList>
            <person name="Cuomo C."/>
            <person name="Litvintseva A."/>
            <person name="Heitman J."/>
            <person name="Chen Y."/>
            <person name="Sun S."/>
            <person name="Springer D."/>
            <person name="Dromer F."/>
            <person name="Young S."/>
            <person name="Zeng Q."/>
            <person name="Chapman S."/>
            <person name="Gujja S."/>
            <person name="Saif S."/>
            <person name="Birren B."/>
        </authorList>
    </citation>
    <scope>NUCLEOTIDE SEQUENCE [LARGE SCALE GENOMIC DNA]</scope>
    <source>
        <strain evidence="1 2">CBS 6039</strain>
    </source>
</reference>
<protein>
    <submittedName>
        <fullName evidence="1">Uncharacterized protein</fullName>
    </submittedName>
</protein>
<evidence type="ECO:0000313" key="1">
    <source>
        <dbReference type="EMBL" id="ODN80932.1"/>
    </source>
</evidence>
<dbReference type="EMBL" id="AWGJ01000004">
    <property type="protein sequence ID" value="ODN80932.1"/>
    <property type="molecule type" value="Genomic_DNA"/>
</dbReference>